<feature type="domain" description="CAP-Gly" evidence="3">
    <location>
        <begin position="99"/>
        <end position="141"/>
    </location>
</feature>
<feature type="region of interest" description="Disordered" evidence="2">
    <location>
        <begin position="1374"/>
        <end position="1443"/>
    </location>
</feature>
<feature type="coiled-coil region" evidence="1">
    <location>
        <begin position="1043"/>
        <end position="1199"/>
    </location>
</feature>
<evidence type="ECO:0000256" key="2">
    <source>
        <dbReference type="SAM" id="MobiDB-lite"/>
    </source>
</evidence>
<feature type="compositionally biased region" description="Basic and acidic residues" evidence="2">
    <location>
        <begin position="613"/>
        <end position="624"/>
    </location>
</feature>
<dbReference type="EMBL" id="JARPUR010000005">
    <property type="protein sequence ID" value="KAK4876353.1"/>
    <property type="molecule type" value="Genomic_DNA"/>
</dbReference>
<evidence type="ECO:0000256" key="1">
    <source>
        <dbReference type="SAM" id="Coils"/>
    </source>
</evidence>
<keyword evidence="1" id="KW-0175">Coiled coil</keyword>
<accession>A0AAN7P5U3</accession>
<gene>
    <name evidence="4" type="ORF">RN001_012775</name>
</gene>
<feature type="region of interest" description="Disordered" evidence="2">
    <location>
        <begin position="726"/>
        <end position="775"/>
    </location>
</feature>
<organism evidence="4 5">
    <name type="scientific">Aquatica leii</name>
    <dbReference type="NCBI Taxonomy" id="1421715"/>
    <lineage>
        <taxon>Eukaryota</taxon>
        <taxon>Metazoa</taxon>
        <taxon>Ecdysozoa</taxon>
        <taxon>Arthropoda</taxon>
        <taxon>Hexapoda</taxon>
        <taxon>Insecta</taxon>
        <taxon>Pterygota</taxon>
        <taxon>Neoptera</taxon>
        <taxon>Endopterygota</taxon>
        <taxon>Coleoptera</taxon>
        <taxon>Polyphaga</taxon>
        <taxon>Elateriformia</taxon>
        <taxon>Elateroidea</taxon>
        <taxon>Lampyridae</taxon>
        <taxon>Luciolinae</taxon>
        <taxon>Aquatica</taxon>
    </lineage>
</organism>
<feature type="compositionally biased region" description="Low complexity" evidence="2">
    <location>
        <begin position="679"/>
        <end position="690"/>
    </location>
</feature>
<feature type="compositionally biased region" description="Low complexity" evidence="2">
    <location>
        <begin position="1403"/>
        <end position="1413"/>
    </location>
</feature>
<dbReference type="Gene3D" id="2.30.30.190">
    <property type="entry name" value="CAP Gly-rich-like domain"/>
    <property type="match status" value="1"/>
</dbReference>
<dbReference type="PANTHER" id="PTHR18916">
    <property type="entry name" value="DYNACTIN 1-RELATED MICROTUBULE-BINDING"/>
    <property type="match status" value="1"/>
</dbReference>
<feature type="compositionally biased region" description="Polar residues" evidence="2">
    <location>
        <begin position="867"/>
        <end position="877"/>
    </location>
</feature>
<protein>
    <recommendedName>
        <fullName evidence="3">CAP-Gly domain-containing protein</fullName>
    </recommendedName>
</protein>
<keyword evidence="5" id="KW-1185">Reference proteome</keyword>
<feature type="region of interest" description="Disordered" evidence="2">
    <location>
        <begin position="932"/>
        <end position="975"/>
    </location>
</feature>
<feature type="compositionally biased region" description="Low complexity" evidence="2">
    <location>
        <begin position="741"/>
        <end position="754"/>
    </location>
</feature>
<dbReference type="InterPro" id="IPR000938">
    <property type="entry name" value="CAP-Gly_domain"/>
</dbReference>
<reference evidence="5" key="1">
    <citation type="submission" date="2023-01" db="EMBL/GenBank/DDBJ databases">
        <title>Key to firefly adult light organ development and bioluminescence: homeobox transcription factors regulate luciferase expression and transportation to peroxisome.</title>
        <authorList>
            <person name="Fu X."/>
        </authorList>
    </citation>
    <scope>NUCLEOTIDE SEQUENCE [LARGE SCALE GENOMIC DNA]</scope>
</reference>
<proteinExistence type="predicted"/>
<feature type="region of interest" description="Disordered" evidence="2">
    <location>
        <begin position="668"/>
        <end position="697"/>
    </location>
</feature>
<name>A0AAN7P5U3_9COLE</name>
<dbReference type="InterPro" id="IPR036859">
    <property type="entry name" value="CAP-Gly_dom_sf"/>
</dbReference>
<feature type="region of interest" description="Disordered" evidence="2">
    <location>
        <begin position="518"/>
        <end position="624"/>
    </location>
</feature>
<feature type="region of interest" description="Disordered" evidence="2">
    <location>
        <begin position="1509"/>
        <end position="1532"/>
    </location>
</feature>
<feature type="region of interest" description="Disordered" evidence="2">
    <location>
        <begin position="329"/>
        <end position="358"/>
    </location>
</feature>
<feature type="region of interest" description="Disordered" evidence="2">
    <location>
        <begin position="867"/>
        <end position="888"/>
    </location>
</feature>
<sequence length="1532" mass="170571">MNANEMVNKLVDIKANEEESKVRSEIENNSSHFFLVLARTGPTRIPVFGSRGPVGGQLSTEDFRITSPEAPKQIRNISQKDVGKKVRVGEKEGVLRFVGNVHFTEGIWCGIELSNGNGKNDGCVRGVRYFACPDSRGLMAPLFKVLLIDDIEFEVGEDRHSGPHSMLFGFQENGLSKDLQRIDLNATFVQANDDTKNVTQKPLIRSETYENIPTIDYDTTITKTLNRTNTYNKEEKQLNRTGDDSLKSCSVDNLTYLNENNFPDIVNSTRILNKIEKVDDSNNESIDGDNTTLECVSSLDTTISLVSKPTNSADLNVTVCYVASKNKKPHSLDIDRKPSLPRPKLIKSDDSINNSNETTVNQKIKTSQSEILTHPTSLYSESDIENSPRRRRVKVSASAFTPANEDDCSKRDSLEFEESLGILTPEQMADFSGFAGSPSSENIASLPNDFQSFVNKFQTDLKVPELASPNLVDASISLGIIDENMLLSFAVKSDTTTNMELPLDSVGKSKLYSVTRLEQTPSPEDLPLDPTPVIECESKTEPTKSKTNTSSSFITSITSITSLDTGYQGDGEMSRPGSRGADHSPLTRRPSQRPQPRRPDPLTDSDFYTESDADNHEEHPLRGDRLARVIDGTLYGVDPQAAADIYVNNRENMDSSGIFTDIEGNTRTDELSSAENENVDVSPSPSDASSKTISNDSQNNASAIINKSIVKTGLVIKHSNSNVSIKNEMKNNEINMKRKSPTPSSSASSPASIRSPRHTAREDSLKKHKMPKRNVTSKVKAALENTNQSDKALNVTTLKKPVGRWDAVMNKITKNTTSLKEIKSKVFTNNTTTCIVRQNATPNNKLRRVRTRTDAAVTKISNLGSFHSSASDLSTASPAKRIGSQKKRTEVVRVTQVLTPAKLSPRTVHKTNSLTENKKNVPKPIIDIKYPPRKTLFSPKEKKSSTPTQTSKDCARATVKGGRASPGARPPQQTRVPTVPIARTTEALAVIVQHLVFNLEAFQTPYLKKQIEKNRIIAEEARFSCRQMEDHLNQIRLDHSRVIDNHQKDILQLTHQRVESEQRLICEHEKVKEELIEQHNEELTKLKEDLQKNHEQALDILREENDSIREEIDEKNLIIAKLEAYKKENDKLHKEIKLLNDEMVNLKAENVKVMNFAAEGKENKVQIVLAEVESLRAVMDLKQNQVAELRKLLAEANHKADLLPNMTEKVSVLSARCEDLVSQIESKSVYEQQLLGENKKLQESLTNEVNQSIRLRQHNEELQWKLQQNKEVVSRVIEETAFNRALLNSSFNEHHTPNRNLERTFSFRERSINKGFNSMDGSIRSRKSKNSSDLTCDELSPPSSPKVKGVVEKSDSVSYVLEIEESPEIIANRIVRRSFRNPTPPKTTPTKSPANKRPRIKNSPLSLSASASSIVPANSRSDTTRSRSASVRDDPGSANSNTDEVFTWHVPVPNASQKYSNGKSCEHFCDDSNVDLDDFNEEDIKLPALPSEIGRNAVVQSLPVPKHLAGEAMVSESNSEDESSASTSSGQL</sequence>
<feature type="region of interest" description="Disordered" evidence="2">
    <location>
        <begin position="1316"/>
        <end position="1351"/>
    </location>
</feature>
<comment type="caution">
    <text evidence="4">The sequence shown here is derived from an EMBL/GenBank/DDBJ whole genome shotgun (WGS) entry which is preliminary data.</text>
</comment>
<dbReference type="Pfam" id="PF01302">
    <property type="entry name" value="CAP_GLY"/>
    <property type="match status" value="1"/>
</dbReference>
<feature type="compositionally biased region" description="Basic and acidic residues" evidence="2">
    <location>
        <begin position="1422"/>
        <end position="1435"/>
    </location>
</feature>
<evidence type="ECO:0000313" key="5">
    <source>
        <dbReference type="Proteomes" id="UP001353858"/>
    </source>
</evidence>
<evidence type="ECO:0000259" key="3">
    <source>
        <dbReference type="PROSITE" id="PS50245"/>
    </source>
</evidence>
<feature type="compositionally biased region" description="Low complexity" evidence="2">
    <location>
        <begin position="545"/>
        <end position="565"/>
    </location>
</feature>
<dbReference type="PROSITE" id="PS00845">
    <property type="entry name" value="CAP_GLY_1"/>
    <property type="match status" value="1"/>
</dbReference>
<dbReference type="SMART" id="SM01052">
    <property type="entry name" value="CAP_GLY"/>
    <property type="match status" value="1"/>
</dbReference>
<dbReference type="SUPFAM" id="SSF74924">
    <property type="entry name" value="Cap-Gly domain"/>
    <property type="match status" value="1"/>
</dbReference>
<dbReference type="PROSITE" id="PS50245">
    <property type="entry name" value="CAP_GLY_2"/>
    <property type="match status" value="1"/>
</dbReference>
<dbReference type="Proteomes" id="UP001353858">
    <property type="component" value="Unassembled WGS sequence"/>
</dbReference>
<evidence type="ECO:0000313" key="4">
    <source>
        <dbReference type="EMBL" id="KAK4876353.1"/>
    </source>
</evidence>